<dbReference type="Pfam" id="PF01648">
    <property type="entry name" value="ACPS"/>
    <property type="match status" value="1"/>
</dbReference>
<comment type="caution">
    <text evidence="10">The sequence shown here is derived from an EMBL/GenBank/DDBJ whole genome shotgun (WGS) entry which is preliminary data.</text>
</comment>
<dbReference type="NCBIfam" id="TIGR00556">
    <property type="entry name" value="pantethn_trn"/>
    <property type="match status" value="1"/>
</dbReference>
<dbReference type="GO" id="GO:0000287">
    <property type="term" value="F:magnesium ion binding"/>
    <property type="evidence" value="ECO:0007669"/>
    <property type="project" value="UniProtKB-UniRule"/>
</dbReference>
<dbReference type="SUPFAM" id="SSF56214">
    <property type="entry name" value="4'-phosphopantetheinyl transferase"/>
    <property type="match status" value="1"/>
</dbReference>
<comment type="subcellular location">
    <subcellularLocation>
        <location evidence="8">Cytoplasm</location>
    </subcellularLocation>
</comment>
<dbReference type="EMBL" id="DNZF01000010">
    <property type="protein sequence ID" value="HBK52380.1"/>
    <property type="molecule type" value="Genomic_DNA"/>
</dbReference>
<dbReference type="AlphaFoldDB" id="A0A354YST8"/>
<comment type="catalytic activity">
    <reaction evidence="8">
        <text>apo-[ACP] + CoA = holo-[ACP] + adenosine 3',5'-bisphosphate + H(+)</text>
        <dbReference type="Rhea" id="RHEA:12068"/>
        <dbReference type="Rhea" id="RHEA-COMP:9685"/>
        <dbReference type="Rhea" id="RHEA-COMP:9690"/>
        <dbReference type="ChEBI" id="CHEBI:15378"/>
        <dbReference type="ChEBI" id="CHEBI:29999"/>
        <dbReference type="ChEBI" id="CHEBI:57287"/>
        <dbReference type="ChEBI" id="CHEBI:58343"/>
        <dbReference type="ChEBI" id="CHEBI:64479"/>
        <dbReference type="EC" id="2.7.8.7"/>
    </reaction>
</comment>
<accession>A0A354YST8</accession>
<feature type="binding site" evidence="8">
    <location>
        <position position="54"/>
    </location>
    <ligand>
        <name>Mg(2+)</name>
        <dbReference type="ChEBI" id="CHEBI:18420"/>
    </ligand>
</feature>
<organism evidence="10 11">
    <name type="scientific">Syntrophomonas wolfei</name>
    <dbReference type="NCBI Taxonomy" id="863"/>
    <lineage>
        <taxon>Bacteria</taxon>
        <taxon>Bacillati</taxon>
        <taxon>Bacillota</taxon>
        <taxon>Clostridia</taxon>
        <taxon>Eubacteriales</taxon>
        <taxon>Syntrophomonadaceae</taxon>
        <taxon>Syntrophomonas</taxon>
    </lineage>
</organism>
<evidence type="ECO:0000256" key="5">
    <source>
        <dbReference type="ARBA" id="ARBA00022842"/>
    </source>
</evidence>
<keyword evidence="4 8" id="KW-0276">Fatty acid metabolism</keyword>
<dbReference type="HAMAP" id="MF_00101">
    <property type="entry name" value="AcpS"/>
    <property type="match status" value="1"/>
</dbReference>
<keyword evidence="1 8" id="KW-0444">Lipid biosynthesis</keyword>
<sequence length="122" mass="13606">MLVGIDIIEIERVKEALTRTPRLLQRLFTEQERLYCFSKKNPYPSLAVRFAAREALRKLHPAFTAGAAFHDVEVLSLEDGRPELLLYGSAAEICREQGIGKISLSLSHSQEQAIAVVIAEKG</sequence>
<dbReference type="GO" id="GO:0005737">
    <property type="term" value="C:cytoplasm"/>
    <property type="evidence" value="ECO:0007669"/>
    <property type="project" value="UniProtKB-SubCell"/>
</dbReference>
<dbReference type="NCBIfam" id="TIGR00516">
    <property type="entry name" value="acpS"/>
    <property type="match status" value="1"/>
</dbReference>
<evidence type="ECO:0000313" key="10">
    <source>
        <dbReference type="EMBL" id="HBK52380.1"/>
    </source>
</evidence>
<dbReference type="InterPro" id="IPR037143">
    <property type="entry name" value="4-PPantetheinyl_Trfase_dom_sf"/>
</dbReference>
<dbReference type="EC" id="2.7.8.7" evidence="8"/>
<keyword evidence="8" id="KW-0963">Cytoplasm</keyword>
<comment type="similarity">
    <text evidence="8">Belongs to the P-Pant transferase superfamily. AcpS family.</text>
</comment>
<evidence type="ECO:0000256" key="2">
    <source>
        <dbReference type="ARBA" id="ARBA00022679"/>
    </source>
</evidence>
<comment type="cofactor">
    <cofactor evidence="8">
        <name>Mg(2+)</name>
        <dbReference type="ChEBI" id="CHEBI:18420"/>
    </cofactor>
</comment>
<evidence type="ECO:0000256" key="6">
    <source>
        <dbReference type="ARBA" id="ARBA00023098"/>
    </source>
</evidence>
<keyword evidence="6 8" id="KW-0443">Lipid metabolism</keyword>
<feature type="domain" description="4'-phosphopantetheinyl transferase" evidence="9">
    <location>
        <begin position="3"/>
        <end position="111"/>
    </location>
</feature>
<evidence type="ECO:0000256" key="1">
    <source>
        <dbReference type="ARBA" id="ARBA00022516"/>
    </source>
</evidence>
<protein>
    <recommendedName>
        <fullName evidence="8">Holo-[acyl-carrier-protein] synthase</fullName>
        <shortName evidence="8">Holo-ACP synthase</shortName>
        <ecNumber evidence="8">2.7.8.7</ecNumber>
    </recommendedName>
    <alternativeName>
        <fullName evidence="8">4'-phosphopantetheinyl transferase AcpS</fullName>
    </alternativeName>
</protein>
<gene>
    <name evidence="8 10" type="primary">acpS</name>
    <name evidence="10" type="ORF">DDZ44_00380</name>
</gene>
<dbReference type="STRING" id="378794.GCA_001570625_02865"/>
<dbReference type="InterPro" id="IPR004568">
    <property type="entry name" value="Ppantetheine-prot_Trfase_dom"/>
</dbReference>
<evidence type="ECO:0000256" key="3">
    <source>
        <dbReference type="ARBA" id="ARBA00022723"/>
    </source>
</evidence>
<name>A0A354YST8_9FIRM</name>
<keyword evidence="5 8" id="KW-0460">Magnesium</keyword>
<evidence type="ECO:0000313" key="11">
    <source>
        <dbReference type="Proteomes" id="UP000263273"/>
    </source>
</evidence>
<keyword evidence="3 8" id="KW-0479">Metal-binding</keyword>
<feature type="binding site" evidence="8">
    <location>
        <position position="6"/>
    </location>
    <ligand>
        <name>Mg(2+)</name>
        <dbReference type="ChEBI" id="CHEBI:18420"/>
    </ligand>
</feature>
<keyword evidence="2 8" id="KW-0808">Transferase</keyword>
<dbReference type="InterPro" id="IPR008278">
    <property type="entry name" value="4-PPantetheinyl_Trfase_dom"/>
</dbReference>
<dbReference type="GO" id="GO:0006633">
    <property type="term" value="P:fatty acid biosynthetic process"/>
    <property type="evidence" value="ECO:0007669"/>
    <property type="project" value="UniProtKB-UniRule"/>
</dbReference>
<dbReference type="GO" id="GO:0008897">
    <property type="term" value="F:holo-[acyl-carrier-protein] synthase activity"/>
    <property type="evidence" value="ECO:0007669"/>
    <property type="project" value="UniProtKB-UniRule"/>
</dbReference>
<evidence type="ECO:0000256" key="8">
    <source>
        <dbReference type="HAMAP-Rule" id="MF_00101"/>
    </source>
</evidence>
<dbReference type="InterPro" id="IPR002582">
    <property type="entry name" value="ACPS"/>
</dbReference>
<comment type="function">
    <text evidence="8">Transfers the 4'-phosphopantetheine moiety from coenzyme A to a Ser of acyl-carrier-protein.</text>
</comment>
<reference evidence="10 11" key="1">
    <citation type="journal article" date="2018" name="Nat. Biotechnol.">
        <title>A standardized bacterial taxonomy based on genome phylogeny substantially revises the tree of life.</title>
        <authorList>
            <person name="Parks D.H."/>
            <person name="Chuvochina M."/>
            <person name="Waite D.W."/>
            <person name="Rinke C."/>
            <person name="Skarshewski A."/>
            <person name="Chaumeil P.A."/>
            <person name="Hugenholtz P."/>
        </authorList>
    </citation>
    <scope>NUCLEOTIDE SEQUENCE [LARGE SCALE GENOMIC DNA]</scope>
    <source>
        <strain evidence="10">UBA10948</strain>
    </source>
</reference>
<dbReference type="Gene3D" id="3.90.470.20">
    <property type="entry name" value="4'-phosphopantetheinyl transferase domain"/>
    <property type="match status" value="1"/>
</dbReference>
<evidence type="ECO:0000256" key="4">
    <source>
        <dbReference type="ARBA" id="ARBA00022832"/>
    </source>
</evidence>
<keyword evidence="7 8" id="KW-0275">Fatty acid biosynthesis</keyword>
<proteinExistence type="inferred from homology"/>
<evidence type="ECO:0000256" key="7">
    <source>
        <dbReference type="ARBA" id="ARBA00023160"/>
    </source>
</evidence>
<dbReference type="Proteomes" id="UP000263273">
    <property type="component" value="Unassembled WGS sequence"/>
</dbReference>
<evidence type="ECO:0000259" key="9">
    <source>
        <dbReference type="Pfam" id="PF01648"/>
    </source>
</evidence>